<proteinExistence type="predicted"/>
<evidence type="ECO:0000256" key="2">
    <source>
        <dbReference type="SAM" id="Phobius"/>
    </source>
</evidence>
<evidence type="ECO:0000256" key="1">
    <source>
        <dbReference type="ARBA" id="ARBA00023002"/>
    </source>
</evidence>
<dbReference type="EMBL" id="JACAGK010000027">
    <property type="protein sequence ID" value="MDM1048680.1"/>
    <property type="molecule type" value="Genomic_DNA"/>
</dbReference>
<keyword evidence="6" id="KW-1185">Reference proteome</keyword>
<dbReference type="InterPro" id="IPR008927">
    <property type="entry name" value="6-PGluconate_DH-like_C_sf"/>
</dbReference>
<dbReference type="Pfam" id="PF00725">
    <property type="entry name" value="3HCDH"/>
    <property type="match status" value="1"/>
</dbReference>
<feature type="domain" description="3-hydroxyacyl-CoA dehydrogenase NAD binding" evidence="4">
    <location>
        <begin position="8"/>
        <end position="185"/>
    </location>
</feature>
<sequence>MSEKLHIIGVVGLGLMGSSIIVALLKSGCQVIAVTPLPEELEEGTQRILEQLQLADDMHLLKENQPTYTKNLTVSSDYKALINCQLVIECIIELEEIKKSVYQQIEAVVPISCVIASNTSAIPINILQQYLQHPSRFMGIHWAEPAYATRFLEITCGEKTDVSLAEMVQEEAIHWEKEPTLLYKDIRGFITNRLLYAAYRQGFELINQGVVGMAGLDKCFQYDIGSWITIMGIFKRMDYVGLNHYFQTYQTIFPKLCNSHEVPRQMEEILQTKGRGIHNLKGLYPHSEQSAKQLEHNFAIFNEEIYRLADRYRNRLKELNLAEPNGKQ</sequence>
<reference evidence="5" key="2">
    <citation type="journal article" date="2022" name="Sci. Total Environ.">
        <title>Prevalence, transmission, and molecular epidemiology of tet(X)-positive bacteria among humans, animals, and environmental niches in China: An epidemiological, and genomic-based study.</title>
        <authorList>
            <person name="Dong N."/>
            <person name="Zeng Y."/>
            <person name="Cai C."/>
            <person name="Sun C."/>
            <person name="Lu J."/>
            <person name="Liu C."/>
            <person name="Zhou H."/>
            <person name="Sun Q."/>
            <person name="Shu L."/>
            <person name="Wang H."/>
            <person name="Wang Y."/>
            <person name="Wang S."/>
            <person name="Wu C."/>
            <person name="Chan E.W."/>
            <person name="Chen G."/>
            <person name="Shen Z."/>
            <person name="Chen S."/>
            <person name="Zhang R."/>
        </authorList>
    </citation>
    <scope>NUCLEOTIDE SEQUENCE</scope>
    <source>
        <strain evidence="5">R1692</strain>
    </source>
</reference>
<keyword evidence="2" id="KW-0472">Membrane</keyword>
<evidence type="ECO:0000259" key="4">
    <source>
        <dbReference type="Pfam" id="PF02737"/>
    </source>
</evidence>
<evidence type="ECO:0000313" key="5">
    <source>
        <dbReference type="EMBL" id="MDM1048680.1"/>
    </source>
</evidence>
<dbReference type="InterPro" id="IPR006108">
    <property type="entry name" value="3HC_DH_C"/>
</dbReference>
<organism evidence="5 6">
    <name type="scientific">Sphingobacterium hotanense</name>
    <dbReference type="NCBI Taxonomy" id="649196"/>
    <lineage>
        <taxon>Bacteria</taxon>
        <taxon>Pseudomonadati</taxon>
        <taxon>Bacteroidota</taxon>
        <taxon>Sphingobacteriia</taxon>
        <taxon>Sphingobacteriales</taxon>
        <taxon>Sphingobacteriaceae</taxon>
        <taxon>Sphingobacterium</taxon>
    </lineage>
</organism>
<dbReference type="Gene3D" id="3.40.50.720">
    <property type="entry name" value="NAD(P)-binding Rossmann-like Domain"/>
    <property type="match status" value="1"/>
</dbReference>
<protein>
    <submittedName>
        <fullName evidence="5">3-hydroxyacyl-CoA dehydrogenase family protein</fullName>
    </submittedName>
</protein>
<name>A0ABT7NND8_9SPHI</name>
<dbReference type="InterPro" id="IPR022694">
    <property type="entry name" value="3-OHacyl-CoA_DH"/>
</dbReference>
<keyword evidence="2" id="KW-1133">Transmembrane helix</keyword>
<evidence type="ECO:0000259" key="3">
    <source>
        <dbReference type="Pfam" id="PF00725"/>
    </source>
</evidence>
<dbReference type="PANTHER" id="PTHR48075">
    <property type="entry name" value="3-HYDROXYACYL-COA DEHYDROGENASE FAMILY PROTEIN"/>
    <property type="match status" value="1"/>
</dbReference>
<dbReference type="SUPFAM" id="SSF48179">
    <property type="entry name" value="6-phosphogluconate dehydrogenase C-terminal domain-like"/>
    <property type="match status" value="1"/>
</dbReference>
<dbReference type="SUPFAM" id="SSF51735">
    <property type="entry name" value="NAD(P)-binding Rossmann-fold domains"/>
    <property type="match status" value="1"/>
</dbReference>
<dbReference type="RefSeq" id="WP_286651394.1">
    <property type="nucleotide sequence ID" value="NZ_JACAGK010000027.1"/>
</dbReference>
<dbReference type="PANTHER" id="PTHR48075:SF5">
    <property type="entry name" value="3-HYDROXYBUTYRYL-COA DEHYDROGENASE"/>
    <property type="match status" value="1"/>
</dbReference>
<gene>
    <name evidence="5" type="ORF">HX018_10555</name>
</gene>
<reference evidence="5" key="1">
    <citation type="submission" date="2020-06" db="EMBL/GenBank/DDBJ databases">
        <authorList>
            <person name="Dong N."/>
        </authorList>
    </citation>
    <scope>NUCLEOTIDE SEQUENCE</scope>
    <source>
        <strain evidence="5">R1692</strain>
    </source>
</reference>
<dbReference type="Pfam" id="PF02737">
    <property type="entry name" value="3HCDH_N"/>
    <property type="match status" value="1"/>
</dbReference>
<dbReference type="InterPro" id="IPR013328">
    <property type="entry name" value="6PGD_dom2"/>
</dbReference>
<dbReference type="Gene3D" id="1.10.1040.10">
    <property type="entry name" value="N-(1-d-carboxylethyl)-l-norvaline Dehydrogenase, domain 2"/>
    <property type="match status" value="1"/>
</dbReference>
<comment type="caution">
    <text evidence="5">The sequence shown here is derived from an EMBL/GenBank/DDBJ whole genome shotgun (WGS) entry which is preliminary data.</text>
</comment>
<accession>A0ABT7NND8</accession>
<feature type="transmembrane region" description="Helical" evidence="2">
    <location>
        <begin position="7"/>
        <end position="25"/>
    </location>
</feature>
<dbReference type="InterPro" id="IPR006176">
    <property type="entry name" value="3-OHacyl-CoA_DH_NAD-bd"/>
</dbReference>
<feature type="domain" description="3-hydroxyacyl-CoA dehydrogenase C-terminal" evidence="3">
    <location>
        <begin position="188"/>
        <end position="268"/>
    </location>
</feature>
<evidence type="ECO:0000313" key="6">
    <source>
        <dbReference type="Proteomes" id="UP001170954"/>
    </source>
</evidence>
<dbReference type="InterPro" id="IPR036291">
    <property type="entry name" value="NAD(P)-bd_dom_sf"/>
</dbReference>
<dbReference type="Proteomes" id="UP001170954">
    <property type="component" value="Unassembled WGS sequence"/>
</dbReference>
<keyword evidence="2" id="KW-0812">Transmembrane</keyword>
<dbReference type="PIRSF" id="PIRSF000105">
    <property type="entry name" value="HCDH"/>
    <property type="match status" value="1"/>
</dbReference>
<keyword evidence="1" id="KW-0560">Oxidoreductase</keyword>